<dbReference type="SUPFAM" id="SSF52980">
    <property type="entry name" value="Restriction endonuclease-like"/>
    <property type="match status" value="1"/>
</dbReference>
<dbReference type="PANTHER" id="PTHR35400">
    <property type="entry name" value="SLR1083 PROTEIN"/>
    <property type="match status" value="1"/>
</dbReference>
<dbReference type="Pfam" id="PF05685">
    <property type="entry name" value="Uma2"/>
    <property type="match status" value="1"/>
</dbReference>
<dbReference type="EMBL" id="VUOB01000013">
    <property type="protein sequence ID" value="KAA2264112.1"/>
    <property type="molecule type" value="Genomic_DNA"/>
</dbReference>
<sequence>MTWPDHLLSLADWDTLPEDTAHHYEVVEGILHVSPRPVSDHQWALLRLWSQLDSQLPTELRALLEVDVTLFGPWPATVRAPDLVVVPTIAAKASPARYDAEAVCLAVEVISPGSRSTDRILKFAEYADAGIEHYWIVDLQHIITITTYRLVNGRYELDAEATDTLVVQAPAPLTVDVTALAS</sequence>
<keyword evidence="2" id="KW-0540">Nuclease</keyword>
<accession>A0A5B2XMT8</accession>
<dbReference type="Proteomes" id="UP000323454">
    <property type="component" value="Unassembled WGS sequence"/>
</dbReference>
<keyword evidence="3" id="KW-1185">Reference proteome</keyword>
<keyword evidence="2" id="KW-0255">Endonuclease</keyword>
<dbReference type="CDD" id="cd06260">
    <property type="entry name" value="DUF820-like"/>
    <property type="match status" value="1"/>
</dbReference>
<comment type="caution">
    <text evidence="2">The sequence shown here is derived from an EMBL/GenBank/DDBJ whole genome shotgun (WGS) entry which is preliminary data.</text>
</comment>
<dbReference type="OrthoDB" id="9799703at2"/>
<reference evidence="2 3" key="1">
    <citation type="submission" date="2019-09" db="EMBL/GenBank/DDBJ databases">
        <title>Goodfellowia gen. nov., a new genus of the Pseudonocardineae related to Actinoalloteichus, containing Goodfellowia coeruleoviolacea gen. nov., comb. nov. gen. nov., comb. nov.</title>
        <authorList>
            <person name="Labeda D."/>
        </authorList>
    </citation>
    <scope>NUCLEOTIDE SEQUENCE [LARGE SCALE GENOMIC DNA]</scope>
    <source>
        <strain evidence="2 3">AN110305</strain>
    </source>
</reference>
<dbReference type="Gene3D" id="3.90.1570.10">
    <property type="entry name" value="tt1808, chain A"/>
    <property type="match status" value="1"/>
</dbReference>
<name>A0A5B2XMT8_9PSEU</name>
<proteinExistence type="predicted"/>
<feature type="domain" description="Putative restriction endonuclease" evidence="1">
    <location>
        <begin position="14"/>
        <end position="169"/>
    </location>
</feature>
<keyword evidence="2" id="KW-0378">Hydrolase</keyword>
<dbReference type="InterPro" id="IPR012296">
    <property type="entry name" value="Nuclease_put_TT1808"/>
</dbReference>
<evidence type="ECO:0000313" key="2">
    <source>
        <dbReference type="EMBL" id="KAA2264112.1"/>
    </source>
</evidence>
<dbReference type="InterPro" id="IPR008538">
    <property type="entry name" value="Uma2"/>
</dbReference>
<dbReference type="GO" id="GO:0004519">
    <property type="term" value="F:endonuclease activity"/>
    <property type="evidence" value="ECO:0007669"/>
    <property type="project" value="UniProtKB-KW"/>
</dbReference>
<organism evidence="2 3">
    <name type="scientific">Solihabitans fulvus</name>
    <dbReference type="NCBI Taxonomy" id="1892852"/>
    <lineage>
        <taxon>Bacteria</taxon>
        <taxon>Bacillati</taxon>
        <taxon>Actinomycetota</taxon>
        <taxon>Actinomycetes</taxon>
        <taxon>Pseudonocardiales</taxon>
        <taxon>Pseudonocardiaceae</taxon>
        <taxon>Solihabitans</taxon>
    </lineage>
</organism>
<reference evidence="2 3" key="2">
    <citation type="submission" date="2019-09" db="EMBL/GenBank/DDBJ databases">
        <authorList>
            <person name="Jin C."/>
        </authorList>
    </citation>
    <scope>NUCLEOTIDE SEQUENCE [LARGE SCALE GENOMIC DNA]</scope>
    <source>
        <strain evidence="2 3">AN110305</strain>
    </source>
</reference>
<dbReference type="PANTHER" id="PTHR35400:SF3">
    <property type="entry name" value="SLL1072 PROTEIN"/>
    <property type="match status" value="1"/>
</dbReference>
<evidence type="ECO:0000313" key="3">
    <source>
        <dbReference type="Proteomes" id="UP000323454"/>
    </source>
</evidence>
<dbReference type="AlphaFoldDB" id="A0A5B2XMT8"/>
<evidence type="ECO:0000259" key="1">
    <source>
        <dbReference type="Pfam" id="PF05685"/>
    </source>
</evidence>
<protein>
    <submittedName>
        <fullName evidence="2">Uma2 family endonuclease</fullName>
    </submittedName>
</protein>
<gene>
    <name evidence="2" type="ORF">F0L68_08770</name>
</gene>
<dbReference type="InterPro" id="IPR011335">
    <property type="entry name" value="Restrct_endonuc-II-like"/>
</dbReference>